<dbReference type="PROSITE" id="PS50181">
    <property type="entry name" value="FBOX"/>
    <property type="match status" value="1"/>
</dbReference>
<dbReference type="Proteomes" id="UP001150904">
    <property type="component" value="Unassembled WGS sequence"/>
</dbReference>
<dbReference type="InterPro" id="IPR001810">
    <property type="entry name" value="F-box_dom"/>
</dbReference>
<sequence>MDLEVQGILDRFRTLPNSSRRDVYHGILDQLRRDEWRGVKERADQTSFECDILGNLPIEIAVLVTTHMNLADLLILQRVSRRWQEVLSSPIVQWAAVRAATGQDSAAQNFDRSSPAKLLKKRLRMERGQPTSTFKLRSPFSIEYDVLMLSGGVGYFKNIYAWLDGRDGRTSVCILNLRSGKMDRVTTENRELLSELNISEKLVAVISRQGYCHVWDIETLEHKAFRLASLAYHHFLISGTKVLLAFLNYVVHWSFDSGIARTTNVGPDVALLALDPLEDQFTVASLCKIHEDLLPNFSIIGGRADQLQLRIEKYAIGSVDNFNSVLKKYQKLPFENDYEWIKPASYSQHIDHGQSSTLWERYFFSLLERSFLSSSESAVATGFPDEDPGLFRDTLLTGLNPVGSIVYFTLDTTRDQVDVHIVADVPKTSDIAFLDQNLIYTPGRNKKLQILGPRISTATSHGIRYDHTVQRSLPNVPCEWIYGDKEFVVLVNMEDVEIWNFDEDWKPAEIYQT</sequence>
<organism evidence="2 3">
    <name type="scientific">Penicillium cinerascens</name>
    <dbReference type="NCBI Taxonomy" id="70096"/>
    <lineage>
        <taxon>Eukaryota</taxon>
        <taxon>Fungi</taxon>
        <taxon>Dikarya</taxon>
        <taxon>Ascomycota</taxon>
        <taxon>Pezizomycotina</taxon>
        <taxon>Eurotiomycetes</taxon>
        <taxon>Eurotiomycetidae</taxon>
        <taxon>Eurotiales</taxon>
        <taxon>Aspergillaceae</taxon>
        <taxon>Penicillium</taxon>
    </lineage>
</organism>
<name>A0A9W9MHY5_9EURO</name>
<feature type="domain" description="F-box" evidence="1">
    <location>
        <begin position="50"/>
        <end position="97"/>
    </location>
</feature>
<dbReference type="Pfam" id="PF12937">
    <property type="entry name" value="F-box-like"/>
    <property type="match status" value="1"/>
</dbReference>
<reference evidence="2" key="1">
    <citation type="submission" date="2022-12" db="EMBL/GenBank/DDBJ databases">
        <authorList>
            <person name="Petersen C."/>
        </authorList>
    </citation>
    <scope>NUCLEOTIDE SEQUENCE</scope>
    <source>
        <strain evidence="2">IBT 15544</strain>
    </source>
</reference>
<dbReference type="GeneID" id="83180654"/>
<evidence type="ECO:0000259" key="1">
    <source>
        <dbReference type="PROSITE" id="PS50181"/>
    </source>
</evidence>
<dbReference type="RefSeq" id="XP_058307544.1">
    <property type="nucleotide sequence ID" value="XM_058453353.1"/>
</dbReference>
<dbReference type="OrthoDB" id="5295250at2759"/>
<accession>A0A9W9MHY5</accession>
<proteinExistence type="predicted"/>
<dbReference type="Gene3D" id="1.20.1280.50">
    <property type="match status" value="1"/>
</dbReference>
<evidence type="ECO:0000313" key="2">
    <source>
        <dbReference type="EMBL" id="KAJ5201628.1"/>
    </source>
</evidence>
<keyword evidence="3" id="KW-1185">Reference proteome</keyword>
<dbReference type="AlphaFoldDB" id="A0A9W9MHY5"/>
<dbReference type="SUPFAM" id="SSF81383">
    <property type="entry name" value="F-box domain"/>
    <property type="match status" value="1"/>
</dbReference>
<dbReference type="EMBL" id="JAPQKR010000013">
    <property type="protein sequence ID" value="KAJ5201628.1"/>
    <property type="molecule type" value="Genomic_DNA"/>
</dbReference>
<dbReference type="InterPro" id="IPR036047">
    <property type="entry name" value="F-box-like_dom_sf"/>
</dbReference>
<dbReference type="CDD" id="cd09917">
    <property type="entry name" value="F-box_SF"/>
    <property type="match status" value="1"/>
</dbReference>
<dbReference type="SUPFAM" id="SSF50960">
    <property type="entry name" value="TolB, C-terminal domain"/>
    <property type="match status" value="1"/>
</dbReference>
<protein>
    <recommendedName>
        <fullName evidence="1">F-box domain-containing protein</fullName>
    </recommendedName>
</protein>
<reference evidence="2" key="2">
    <citation type="journal article" date="2023" name="IMA Fungus">
        <title>Comparative genomic study of the Penicillium genus elucidates a diverse pangenome and 15 lateral gene transfer events.</title>
        <authorList>
            <person name="Petersen C."/>
            <person name="Sorensen T."/>
            <person name="Nielsen M.R."/>
            <person name="Sondergaard T.E."/>
            <person name="Sorensen J.L."/>
            <person name="Fitzpatrick D.A."/>
            <person name="Frisvad J.C."/>
            <person name="Nielsen K.L."/>
        </authorList>
    </citation>
    <scope>NUCLEOTIDE SEQUENCE</scope>
    <source>
        <strain evidence="2">IBT 15544</strain>
    </source>
</reference>
<dbReference type="SMART" id="SM00256">
    <property type="entry name" value="FBOX"/>
    <property type="match status" value="1"/>
</dbReference>
<gene>
    <name evidence="2" type="ORF">N7498_006291</name>
</gene>
<evidence type="ECO:0000313" key="3">
    <source>
        <dbReference type="Proteomes" id="UP001150904"/>
    </source>
</evidence>
<comment type="caution">
    <text evidence="2">The sequence shown here is derived from an EMBL/GenBank/DDBJ whole genome shotgun (WGS) entry which is preliminary data.</text>
</comment>